<organism evidence="2">
    <name type="scientific">Arundo donax</name>
    <name type="common">Giant reed</name>
    <name type="synonym">Donax arundinaceus</name>
    <dbReference type="NCBI Taxonomy" id="35708"/>
    <lineage>
        <taxon>Eukaryota</taxon>
        <taxon>Viridiplantae</taxon>
        <taxon>Streptophyta</taxon>
        <taxon>Embryophyta</taxon>
        <taxon>Tracheophyta</taxon>
        <taxon>Spermatophyta</taxon>
        <taxon>Magnoliopsida</taxon>
        <taxon>Liliopsida</taxon>
        <taxon>Poales</taxon>
        <taxon>Poaceae</taxon>
        <taxon>PACMAD clade</taxon>
        <taxon>Arundinoideae</taxon>
        <taxon>Arundineae</taxon>
        <taxon>Arundo</taxon>
    </lineage>
</organism>
<reference evidence="2" key="2">
    <citation type="journal article" date="2015" name="Data Brief">
        <title>Shoot transcriptome of the giant reed, Arundo donax.</title>
        <authorList>
            <person name="Barrero R.A."/>
            <person name="Guerrero F.D."/>
            <person name="Moolhuijzen P."/>
            <person name="Goolsby J.A."/>
            <person name="Tidwell J."/>
            <person name="Bellgard S.E."/>
            <person name="Bellgard M.I."/>
        </authorList>
    </citation>
    <scope>NUCLEOTIDE SEQUENCE</scope>
    <source>
        <tissue evidence="2">Shoot tissue taken approximately 20 cm above the soil surface</tissue>
    </source>
</reference>
<reference evidence="2" key="1">
    <citation type="submission" date="2014-09" db="EMBL/GenBank/DDBJ databases">
        <authorList>
            <person name="Magalhaes I.L.F."/>
            <person name="Oliveira U."/>
            <person name="Santos F.R."/>
            <person name="Vidigal T.H.D.A."/>
            <person name="Brescovit A.D."/>
            <person name="Santos A.J."/>
        </authorList>
    </citation>
    <scope>NUCLEOTIDE SEQUENCE</scope>
    <source>
        <tissue evidence="2">Shoot tissue taken approximately 20 cm above the soil surface</tissue>
    </source>
</reference>
<dbReference type="AlphaFoldDB" id="A0A0A9EU64"/>
<sequence length="281" mass="31095">MYLWLKFHRFLSSFEPDSSFGACCPKELLVLLFYMFFSYQTTIAKVRPSSSNREFWFCVCPRVGPRAPEVRSQLLVVRLPELRKITLGARQTCRHRQYPRKQKHSPAPNTIQSGWRARPPQSDARTGGRGSDPAPHRRPHARPGCPGLAPDTFSMASRAVQSTPRAGAHDGRTTHPPRRAVPAGGHAESRCAVRPSHWRPNPACLACRCTAMWSASPPLPSPPLPTCIIVTSCCYSSSPSSSAAFFSSYIGSSCYIYGCHWSAAHSVQPLLASYLSQQEIP</sequence>
<evidence type="ECO:0000256" key="1">
    <source>
        <dbReference type="SAM" id="MobiDB-lite"/>
    </source>
</evidence>
<accession>A0A0A9EU64</accession>
<dbReference type="EMBL" id="GBRH01198338">
    <property type="protein sequence ID" value="JAD99557.1"/>
    <property type="molecule type" value="Transcribed_RNA"/>
</dbReference>
<feature type="compositionally biased region" description="Basic residues" evidence="1">
    <location>
        <begin position="92"/>
        <end position="104"/>
    </location>
</feature>
<proteinExistence type="predicted"/>
<feature type="region of interest" description="Disordered" evidence="1">
    <location>
        <begin position="90"/>
        <end position="186"/>
    </location>
</feature>
<protein>
    <submittedName>
        <fullName evidence="2">Uncharacterized protein</fullName>
    </submittedName>
</protein>
<name>A0A0A9EU64_ARUDO</name>
<evidence type="ECO:0000313" key="2">
    <source>
        <dbReference type="EMBL" id="JAD99557.1"/>
    </source>
</evidence>